<feature type="domain" description="Sensor histidine kinase NatK-like C-terminal" evidence="2">
    <location>
        <begin position="314"/>
        <end position="416"/>
    </location>
</feature>
<organism evidence="3 4">
    <name type="scientific">Clostridium sporogenes</name>
    <dbReference type="NCBI Taxonomy" id="1509"/>
    <lineage>
        <taxon>Bacteria</taxon>
        <taxon>Bacillati</taxon>
        <taxon>Bacillota</taxon>
        <taxon>Clostridia</taxon>
        <taxon>Eubacteriales</taxon>
        <taxon>Clostridiaceae</taxon>
        <taxon>Clostridium</taxon>
    </lineage>
</organism>
<dbReference type="AlphaFoldDB" id="A0AAE4Z1E3"/>
<keyword evidence="3" id="KW-0067">ATP-binding</keyword>
<sequence>MKEFLLWLCYSVLVMSSYFTVGIIFSKITDCFVDIKKNKIFKLVIFVGLSAIPSVVIIVSDVVNVIYALIAYIAIMLICYEGSAIKRISVVMVFYPIIVSFNLFGYNFIKKGYFPYPTIWSYILILFWFVIYKVMKNKILYAKQYINDKTWILIDIICIAPLISIVSTIIFTTHNEEYKAYVIALVCIISNIGVMFLIGYIVDSVKLRLDNKNYKLQYDYYKSLEEKQLEVRKIYHDMNNHFQIINNYINNNDIKEAKLYFQSFEQKFTFYRNKIFCKNTIVNAVLNNKYDLMVENNIDCNINISIDDIVSMDDMDLCSIFANTLDNAIEASLKIKDLSQRKITIKARTNKGYFSYSITNKKDQHILTHKKTIISSKSDIKHHGFGLQNLKDIVNKYKGNLDISYNDTQFSVVVIIKVY</sequence>
<feature type="transmembrane region" description="Helical" evidence="1">
    <location>
        <begin position="180"/>
        <end position="202"/>
    </location>
</feature>
<keyword evidence="3" id="KW-0547">Nucleotide-binding</keyword>
<gene>
    <name evidence="3" type="ORF">CGS26_08235</name>
</gene>
<accession>A0AAE4Z1E3</accession>
<dbReference type="InterPro" id="IPR032834">
    <property type="entry name" value="NatK-like_C"/>
</dbReference>
<feature type="transmembrane region" description="Helical" evidence="1">
    <location>
        <begin position="40"/>
        <end position="59"/>
    </location>
</feature>
<evidence type="ECO:0000313" key="4">
    <source>
        <dbReference type="Proteomes" id="UP000962161"/>
    </source>
</evidence>
<feature type="transmembrane region" description="Helical" evidence="1">
    <location>
        <begin position="6"/>
        <end position="28"/>
    </location>
</feature>
<proteinExistence type="predicted"/>
<dbReference type="Proteomes" id="UP000962161">
    <property type="component" value="Chromosome"/>
</dbReference>
<dbReference type="GO" id="GO:0005524">
    <property type="term" value="F:ATP binding"/>
    <property type="evidence" value="ECO:0007669"/>
    <property type="project" value="UniProtKB-KW"/>
</dbReference>
<evidence type="ECO:0000313" key="3">
    <source>
        <dbReference type="EMBL" id="QDY32337.1"/>
    </source>
</evidence>
<evidence type="ECO:0000256" key="1">
    <source>
        <dbReference type="SAM" id="Phobius"/>
    </source>
</evidence>
<feature type="transmembrane region" description="Helical" evidence="1">
    <location>
        <begin position="152"/>
        <end position="174"/>
    </location>
</feature>
<dbReference type="GO" id="GO:0042802">
    <property type="term" value="F:identical protein binding"/>
    <property type="evidence" value="ECO:0007669"/>
    <property type="project" value="TreeGrafter"/>
</dbReference>
<feature type="transmembrane region" description="Helical" evidence="1">
    <location>
        <begin position="114"/>
        <end position="132"/>
    </location>
</feature>
<feature type="transmembrane region" description="Helical" evidence="1">
    <location>
        <begin position="90"/>
        <end position="108"/>
    </location>
</feature>
<dbReference type="CDD" id="cd16935">
    <property type="entry name" value="HATPase_AgrC-ComD-like"/>
    <property type="match status" value="1"/>
</dbReference>
<name>A0AAE4Z1E3_CLOSG</name>
<dbReference type="EMBL" id="CP022405">
    <property type="protein sequence ID" value="QDY32337.1"/>
    <property type="molecule type" value="Genomic_DNA"/>
</dbReference>
<keyword evidence="1" id="KW-0812">Transmembrane</keyword>
<dbReference type="SUPFAM" id="SSF55874">
    <property type="entry name" value="ATPase domain of HSP90 chaperone/DNA topoisomerase II/histidine kinase"/>
    <property type="match status" value="1"/>
</dbReference>
<evidence type="ECO:0000259" key="2">
    <source>
        <dbReference type="Pfam" id="PF14501"/>
    </source>
</evidence>
<dbReference type="RefSeq" id="WP_052500383.1">
    <property type="nucleotide sequence ID" value="NZ_CP022405.1"/>
</dbReference>
<dbReference type="PANTHER" id="PTHR40448">
    <property type="entry name" value="TWO-COMPONENT SENSOR HISTIDINE KINASE"/>
    <property type="match status" value="1"/>
</dbReference>
<keyword evidence="1" id="KW-0472">Membrane</keyword>
<dbReference type="PANTHER" id="PTHR40448:SF1">
    <property type="entry name" value="TWO-COMPONENT SENSOR HISTIDINE KINASE"/>
    <property type="match status" value="1"/>
</dbReference>
<dbReference type="Gene3D" id="3.30.565.10">
    <property type="entry name" value="Histidine kinase-like ATPase, C-terminal domain"/>
    <property type="match status" value="1"/>
</dbReference>
<dbReference type="Pfam" id="PF14501">
    <property type="entry name" value="HATPase_c_5"/>
    <property type="match status" value="1"/>
</dbReference>
<protein>
    <submittedName>
        <fullName evidence="3">ATP-binding protein</fullName>
    </submittedName>
</protein>
<reference evidence="3" key="1">
    <citation type="submission" date="2017-07" db="EMBL/GenBank/DDBJ databases">
        <title>Genome sequencing of BoNT-producing clostridia.</title>
        <authorList>
            <person name="Williamson C."/>
        </authorList>
    </citation>
    <scope>NUCLEOTIDE SEQUENCE</scope>
    <source>
        <strain evidence="3">AM553</strain>
    </source>
</reference>
<dbReference type="InterPro" id="IPR036890">
    <property type="entry name" value="HATPase_C_sf"/>
</dbReference>
<keyword evidence="1" id="KW-1133">Transmembrane helix</keyword>
<feature type="transmembrane region" description="Helical" evidence="1">
    <location>
        <begin position="65"/>
        <end position="83"/>
    </location>
</feature>